<dbReference type="Proteomes" id="UP000271974">
    <property type="component" value="Unassembled WGS sequence"/>
</dbReference>
<feature type="non-terminal residue" evidence="2">
    <location>
        <position position="1"/>
    </location>
</feature>
<feature type="compositionally biased region" description="Low complexity" evidence="1">
    <location>
        <begin position="89"/>
        <end position="102"/>
    </location>
</feature>
<protein>
    <submittedName>
        <fullName evidence="2">Uncharacterized protein</fullName>
    </submittedName>
</protein>
<comment type="caution">
    <text evidence="2">The sequence shown here is derived from an EMBL/GenBank/DDBJ whole genome shotgun (WGS) entry which is preliminary data.</text>
</comment>
<feature type="non-terminal residue" evidence="2">
    <location>
        <position position="102"/>
    </location>
</feature>
<gene>
    <name evidence="2" type="ORF">EGW08_004014</name>
</gene>
<keyword evidence="3" id="KW-1185">Reference proteome</keyword>
<reference evidence="2 3" key="1">
    <citation type="submission" date="2019-01" db="EMBL/GenBank/DDBJ databases">
        <title>A draft genome assembly of the solar-powered sea slug Elysia chlorotica.</title>
        <authorList>
            <person name="Cai H."/>
            <person name="Li Q."/>
            <person name="Fang X."/>
            <person name="Li J."/>
            <person name="Curtis N.E."/>
            <person name="Altenburger A."/>
            <person name="Shibata T."/>
            <person name="Feng M."/>
            <person name="Maeda T."/>
            <person name="Schwartz J.A."/>
            <person name="Shigenobu S."/>
            <person name="Lundholm N."/>
            <person name="Nishiyama T."/>
            <person name="Yang H."/>
            <person name="Hasebe M."/>
            <person name="Li S."/>
            <person name="Pierce S.K."/>
            <person name="Wang J."/>
        </authorList>
    </citation>
    <scope>NUCLEOTIDE SEQUENCE [LARGE SCALE GENOMIC DNA]</scope>
    <source>
        <strain evidence="2">EC2010</strain>
        <tissue evidence="2">Whole organism of an adult</tissue>
    </source>
</reference>
<organism evidence="2 3">
    <name type="scientific">Elysia chlorotica</name>
    <name type="common">Eastern emerald elysia</name>
    <name type="synonym">Sea slug</name>
    <dbReference type="NCBI Taxonomy" id="188477"/>
    <lineage>
        <taxon>Eukaryota</taxon>
        <taxon>Metazoa</taxon>
        <taxon>Spiralia</taxon>
        <taxon>Lophotrochozoa</taxon>
        <taxon>Mollusca</taxon>
        <taxon>Gastropoda</taxon>
        <taxon>Heterobranchia</taxon>
        <taxon>Euthyneura</taxon>
        <taxon>Panpulmonata</taxon>
        <taxon>Sacoglossa</taxon>
        <taxon>Placobranchoidea</taxon>
        <taxon>Plakobranchidae</taxon>
        <taxon>Elysia</taxon>
    </lineage>
</organism>
<sequence>GGDGKTTSLAHHPAPCVVDATGGTSILRKDEPMYSRNSPNMLNILSATSDLEFSNSTSMLHVMTTSSDVDFTNSMLRMDHEGHDAKNPLSSSSSVLSPGPTT</sequence>
<dbReference type="AlphaFoldDB" id="A0A3S1CBK7"/>
<evidence type="ECO:0000256" key="1">
    <source>
        <dbReference type="SAM" id="MobiDB-lite"/>
    </source>
</evidence>
<evidence type="ECO:0000313" key="2">
    <source>
        <dbReference type="EMBL" id="RUS88248.1"/>
    </source>
</evidence>
<dbReference type="EMBL" id="RQTK01000089">
    <property type="protein sequence ID" value="RUS88248.1"/>
    <property type="molecule type" value="Genomic_DNA"/>
</dbReference>
<feature type="region of interest" description="Disordered" evidence="1">
    <location>
        <begin position="80"/>
        <end position="102"/>
    </location>
</feature>
<proteinExistence type="predicted"/>
<name>A0A3S1CBK7_ELYCH</name>
<evidence type="ECO:0000313" key="3">
    <source>
        <dbReference type="Proteomes" id="UP000271974"/>
    </source>
</evidence>
<dbReference type="OrthoDB" id="6144789at2759"/>
<accession>A0A3S1CBK7</accession>